<name>A0A3M7RX87_BRAPC</name>
<gene>
    <name evidence="2" type="ORF">BpHYR1_052542</name>
</gene>
<reference evidence="2 3" key="1">
    <citation type="journal article" date="2018" name="Sci. Rep.">
        <title>Genomic signatures of local adaptation to the degree of environmental predictability in rotifers.</title>
        <authorList>
            <person name="Franch-Gras L."/>
            <person name="Hahn C."/>
            <person name="Garcia-Roger E.M."/>
            <person name="Carmona M.J."/>
            <person name="Serra M."/>
            <person name="Gomez A."/>
        </authorList>
    </citation>
    <scope>NUCLEOTIDE SEQUENCE [LARGE SCALE GENOMIC DNA]</scope>
    <source>
        <strain evidence="2">HYR1</strain>
    </source>
</reference>
<accession>A0A3M7RX87</accession>
<comment type="caution">
    <text evidence="2">The sequence shown here is derived from an EMBL/GenBank/DDBJ whole genome shotgun (WGS) entry which is preliminary data.</text>
</comment>
<keyword evidence="1" id="KW-0472">Membrane</keyword>
<evidence type="ECO:0000313" key="3">
    <source>
        <dbReference type="Proteomes" id="UP000276133"/>
    </source>
</evidence>
<dbReference type="Proteomes" id="UP000276133">
    <property type="component" value="Unassembled WGS sequence"/>
</dbReference>
<keyword evidence="3" id="KW-1185">Reference proteome</keyword>
<organism evidence="2 3">
    <name type="scientific">Brachionus plicatilis</name>
    <name type="common">Marine rotifer</name>
    <name type="synonym">Brachionus muelleri</name>
    <dbReference type="NCBI Taxonomy" id="10195"/>
    <lineage>
        <taxon>Eukaryota</taxon>
        <taxon>Metazoa</taxon>
        <taxon>Spiralia</taxon>
        <taxon>Gnathifera</taxon>
        <taxon>Rotifera</taxon>
        <taxon>Eurotatoria</taxon>
        <taxon>Monogononta</taxon>
        <taxon>Pseudotrocha</taxon>
        <taxon>Ploima</taxon>
        <taxon>Brachionidae</taxon>
        <taxon>Brachionus</taxon>
    </lineage>
</organism>
<dbReference type="AlphaFoldDB" id="A0A3M7RX87"/>
<protein>
    <submittedName>
        <fullName evidence="2">Uncharacterized protein</fullName>
    </submittedName>
</protein>
<feature type="transmembrane region" description="Helical" evidence="1">
    <location>
        <begin position="40"/>
        <end position="57"/>
    </location>
</feature>
<proteinExistence type="predicted"/>
<evidence type="ECO:0000313" key="2">
    <source>
        <dbReference type="EMBL" id="RNA28126.1"/>
    </source>
</evidence>
<keyword evidence="1" id="KW-0812">Transmembrane</keyword>
<dbReference type="EMBL" id="REGN01002431">
    <property type="protein sequence ID" value="RNA28126.1"/>
    <property type="molecule type" value="Genomic_DNA"/>
</dbReference>
<evidence type="ECO:0000256" key="1">
    <source>
        <dbReference type="SAM" id="Phobius"/>
    </source>
</evidence>
<keyword evidence="1" id="KW-1133">Transmembrane helix</keyword>
<sequence length="59" mass="7094">MHLVHHQELILLRKTVFTFFVPKTGSVSKQPHARKKFKKVGFAIFLFFYAFLFFTILKY</sequence>